<evidence type="ECO:0000256" key="1">
    <source>
        <dbReference type="ARBA" id="ARBA00006974"/>
    </source>
</evidence>
<evidence type="ECO:0000313" key="3">
    <source>
        <dbReference type="Proteomes" id="UP000189703"/>
    </source>
</evidence>
<dbReference type="OMA" id="FHAAGCG"/>
<organism evidence="3 4">
    <name type="scientific">Nelumbo nucifera</name>
    <name type="common">Sacred lotus</name>
    <dbReference type="NCBI Taxonomy" id="4432"/>
    <lineage>
        <taxon>Eukaryota</taxon>
        <taxon>Viridiplantae</taxon>
        <taxon>Streptophyta</taxon>
        <taxon>Embryophyta</taxon>
        <taxon>Tracheophyta</taxon>
        <taxon>Spermatophyta</taxon>
        <taxon>Magnoliopsida</taxon>
        <taxon>Proteales</taxon>
        <taxon>Nelumbonaceae</taxon>
        <taxon>Nelumbo</taxon>
    </lineage>
</organism>
<dbReference type="PANTHER" id="PTHR31374:SF153">
    <property type="entry name" value="AUXIN-RESPONSIVE PROTEIN SAUR36-LIKE"/>
    <property type="match status" value="1"/>
</dbReference>
<dbReference type="OrthoDB" id="1026046at2759"/>
<dbReference type="GO" id="GO:0009733">
    <property type="term" value="P:response to auxin"/>
    <property type="evidence" value="ECO:0007669"/>
    <property type="project" value="InterPro"/>
</dbReference>
<keyword evidence="3" id="KW-1185">Reference proteome</keyword>
<protein>
    <submittedName>
        <fullName evidence="4">Uncharacterized protein LOC104595419</fullName>
    </submittedName>
</protein>
<evidence type="ECO:0000313" key="4">
    <source>
        <dbReference type="RefSeq" id="XP_010254453.1"/>
    </source>
</evidence>
<evidence type="ECO:0000256" key="2">
    <source>
        <dbReference type="SAM" id="MobiDB-lite"/>
    </source>
</evidence>
<dbReference type="AlphaFoldDB" id="A0A1U8A0A8"/>
<sequence>MVKSGESENKRGGMKLRFMVEKLQLKGFWLSKRLRNYNADDDDEEEEEEEDEKESAGFNAEVPADVKEGHFAVFAVKDGERRRFIVELSYLTNPEFLSLLNKAEEEFGLKQEGALVLPCPPHHLQTILEGRTELGFHAAGCGHDVFATR</sequence>
<dbReference type="InterPro" id="IPR003676">
    <property type="entry name" value="SAUR_fam"/>
</dbReference>
<dbReference type="Proteomes" id="UP000189703">
    <property type="component" value="Unplaced"/>
</dbReference>
<dbReference type="Pfam" id="PF02519">
    <property type="entry name" value="Auxin_inducible"/>
    <property type="match status" value="1"/>
</dbReference>
<dbReference type="GeneID" id="104595419"/>
<dbReference type="PANTHER" id="PTHR31374">
    <property type="entry name" value="AUXIN-INDUCED PROTEIN-LIKE-RELATED"/>
    <property type="match status" value="1"/>
</dbReference>
<name>A0A1U8A0A8_NELNU</name>
<accession>A0A1U8A0A8</accession>
<comment type="similarity">
    <text evidence="1">Belongs to the ARG7 family.</text>
</comment>
<dbReference type="eggNOG" id="ENOG502S6EU">
    <property type="taxonomic scope" value="Eukaryota"/>
</dbReference>
<dbReference type="KEGG" id="nnu:104595419"/>
<reference evidence="4" key="1">
    <citation type="submission" date="2025-08" db="UniProtKB">
        <authorList>
            <consortium name="RefSeq"/>
        </authorList>
    </citation>
    <scope>IDENTIFICATION</scope>
</reference>
<proteinExistence type="inferred from homology"/>
<gene>
    <name evidence="4" type="primary">LOC104595419</name>
</gene>
<feature type="compositionally biased region" description="Acidic residues" evidence="2">
    <location>
        <begin position="39"/>
        <end position="53"/>
    </location>
</feature>
<feature type="region of interest" description="Disordered" evidence="2">
    <location>
        <begin position="39"/>
        <end position="60"/>
    </location>
</feature>
<dbReference type="RefSeq" id="XP_010254453.1">
    <property type="nucleotide sequence ID" value="XM_010256151.1"/>
</dbReference>